<organism evidence="1 2">
    <name type="scientific">Melastoma candidum</name>
    <dbReference type="NCBI Taxonomy" id="119954"/>
    <lineage>
        <taxon>Eukaryota</taxon>
        <taxon>Viridiplantae</taxon>
        <taxon>Streptophyta</taxon>
        <taxon>Embryophyta</taxon>
        <taxon>Tracheophyta</taxon>
        <taxon>Spermatophyta</taxon>
        <taxon>Magnoliopsida</taxon>
        <taxon>eudicotyledons</taxon>
        <taxon>Gunneridae</taxon>
        <taxon>Pentapetalae</taxon>
        <taxon>rosids</taxon>
        <taxon>malvids</taxon>
        <taxon>Myrtales</taxon>
        <taxon>Melastomataceae</taxon>
        <taxon>Melastomatoideae</taxon>
        <taxon>Melastomateae</taxon>
        <taxon>Melastoma</taxon>
    </lineage>
</organism>
<name>A0ACB9SA38_9MYRT</name>
<proteinExistence type="predicted"/>
<gene>
    <name evidence="1" type="ORF">MLD38_005224</name>
</gene>
<reference evidence="2" key="1">
    <citation type="journal article" date="2023" name="Front. Plant Sci.">
        <title>Chromosomal-level genome assembly of Melastoma candidum provides insights into trichome evolution.</title>
        <authorList>
            <person name="Zhong Y."/>
            <person name="Wu W."/>
            <person name="Sun C."/>
            <person name="Zou P."/>
            <person name="Liu Y."/>
            <person name="Dai S."/>
            <person name="Zhou R."/>
        </authorList>
    </citation>
    <scope>NUCLEOTIDE SEQUENCE [LARGE SCALE GENOMIC DNA]</scope>
</reference>
<evidence type="ECO:0000313" key="2">
    <source>
        <dbReference type="Proteomes" id="UP001057402"/>
    </source>
</evidence>
<dbReference type="Proteomes" id="UP001057402">
    <property type="component" value="Chromosome 2"/>
</dbReference>
<comment type="caution">
    <text evidence="1">The sequence shown here is derived from an EMBL/GenBank/DDBJ whole genome shotgun (WGS) entry which is preliminary data.</text>
</comment>
<evidence type="ECO:0000313" key="1">
    <source>
        <dbReference type="EMBL" id="KAI4387386.1"/>
    </source>
</evidence>
<accession>A0ACB9SA38</accession>
<protein>
    <submittedName>
        <fullName evidence="1">Uncharacterized protein</fullName>
    </submittedName>
</protein>
<dbReference type="EMBL" id="CM042881">
    <property type="protein sequence ID" value="KAI4387386.1"/>
    <property type="molecule type" value="Genomic_DNA"/>
</dbReference>
<keyword evidence="2" id="KW-1185">Reference proteome</keyword>
<sequence length="221" mass="24284">MKYFSPGDDEYPDSDVQMITMTIIDKGIEREFGKTLGYFTLVDLSSNNFYGAIPESIGDNLLKLHTLNLSNNNLSGPIPQSLGKLRNLEVLDLSKNKLSGEIPRTLMQITSLVVFNVSYNNLSGSIPAGNQFGTFENTSYIGNPGLCGAPLTKMCRNPPQFPPHHLGYHEKSNSPFGIMWIAALAGVVGGFVVGVALEQAFGAHVMCWQARKWWKSITRTP</sequence>